<dbReference type="InterPro" id="IPR050108">
    <property type="entry name" value="CDK"/>
</dbReference>
<dbReference type="OrthoDB" id="204883at2759"/>
<protein>
    <recommendedName>
        <fullName evidence="3">cyclin-dependent kinase</fullName>
        <ecNumber evidence="3">2.7.11.22</ecNumber>
    </recommendedName>
</protein>
<evidence type="ECO:0000256" key="13">
    <source>
        <dbReference type="RuleBase" id="RU000304"/>
    </source>
</evidence>
<gene>
    <name evidence="16" type="ORF">BJ684DRAFT_12938</name>
</gene>
<keyword evidence="7 16" id="KW-0418">Kinase</keyword>
<evidence type="ECO:0000256" key="3">
    <source>
        <dbReference type="ARBA" id="ARBA00012425"/>
    </source>
</evidence>
<evidence type="ECO:0000313" key="17">
    <source>
        <dbReference type="Proteomes" id="UP000267251"/>
    </source>
</evidence>
<name>A0A4P9Y081_9FUNG</name>
<dbReference type="Gene3D" id="1.10.510.10">
    <property type="entry name" value="Transferase(Phosphotransferase) domain 1"/>
    <property type="match status" value="1"/>
</dbReference>
<evidence type="ECO:0000256" key="4">
    <source>
        <dbReference type="ARBA" id="ARBA00022527"/>
    </source>
</evidence>
<evidence type="ECO:0000256" key="11">
    <source>
        <dbReference type="ARBA" id="ARBA00048367"/>
    </source>
</evidence>
<evidence type="ECO:0000256" key="10">
    <source>
        <dbReference type="ARBA" id="ARBA00047811"/>
    </source>
</evidence>
<dbReference type="SUPFAM" id="SSF56112">
    <property type="entry name" value="Protein kinase-like (PK-like)"/>
    <property type="match status" value="1"/>
</dbReference>
<dbReference type="PROSITE" id="PS50011">
    <property type="entry name" value="PROTEIN_KINASE_DOM"/>
    <property type="match status" value="1"/>
</dbReference>
<feature type="compositionally biased region" description="Polar residues" evidence="14">
    <location>
        <begin position="1"/>
        <end position="19"/>
    </location>
</feature>
<comment type="subcellular location">
    <subcellularLocation>
        <location evidence="1">Nucleus</location>
    </subcellularLocation>
</comment>
<dbReference type="CDD" id="cd07840">
    <property type="entry name" value="STKc_CDK9_like"/>
    <property type="match status" value="1"/>
</dbReference>
<dbReference type="InterPro" id="IPR011009">
    <property type="entry name" value="Kinase-like_dom_sf"/>
</dbReference>
<dbReference type="InterPro" id="IPR008271">
    <property type="entry name" value="Ser/Thr_kinase_AS"/>
</dbReference>
<dbReference type="GO" id="GO:0005524">
    <property type="term" value="F:ATP binding"/>
    <property type="evidence" value="ECO:0007669"/>
    <property type="project" value="UniProtKB-UniRule"/>
</dbReference>
<dbReference type="Gene3D" id="3.30.200.20">
    <property type="entry name" value="Phosphorylase Kinase, domain 1"/>
    <property type="match status" value="1"/>
</dbReference>
<feature type="domain" description="Protein kinase" evidence="15">
    <location>
        <begin position="92"/>
        <end position="390"/>
    </location>
</feature>
<dbReference type="GO" id="GO:0032968">
    <property type="term" value="P:positive regulation of transcription elongation by RNA polymerase II"/>
    <property type="evidence" value="ECO:0007669"/>
    <property type="project" value="TreeGrafter"/>
</dbReference>
<dbReference type="FunFam" id="3.30.200.20:FF:000124">
    <property type="entry name" value="Cyclin-dependent kinase 4"/>
    <property type="match status" value="1"/>
</dbReference>
<dbReference type="EC" id="2.7.11.22" evidence="3"/>
<comment type="catalytic activity">
    <reaction evidence="11">
        <text>L-seryl-[protein] + ATP = O-phospho-L-seryl-[protein] + ADP + H(+)</text>
        <dbReference type="Rhea" id="RHEA:17989"/>
        <dbReference type="Rhea" id="RHEA-COMP:9863"/>
        <dbReference type="Rhea" id="RHEA-COMP:11604"/>
        <dbReference type="ChEBI" id="CHEBI:15378"/>
        <dbReference type="ChEBI" id="CHEBI:29999"/>
        <dbReference type="ChEBI" id="CHEBI:30616"/>
        <dbReference type="ChEBI" id="CHEBI:83421"/>
        <dbReference type="ChEBI" id="CHEBI:456216"/>
        <dbReference type="EC" id="2.7.11.22"/>
    </reaction>
</comment>
<comment type="catalytic activity">
    <reaction evidence="10">
        <text>L-threonyl-[protein] + ATP = O-phospho-L-threonyl-[protein] + ADP + H(+)</text>
        <dbReference type="Rhea" id="RHEA:46608"/>
        <dbReference type="Rhea" id="RHEA-COMP:11060"/>
        <dbReference type="Rhea" id="RHEA-COMP:11605"/>
        <dbReference type="ChEBI" id="CHEBI:15378"/>
        <dbReference type="ChEBI" id="CHEBI:30013"/>
        <dbReference type="ChEBI" id="CHEBI:30616"/>
        <dbReference type="ChEBI" id="CHEBI:61977"/>
        <dbReference type="ChEBI" id="CHEBI:456216"/>
        <dbReference type="EC" id="2.7.11.22"/>
    </reaction>
</comment>
<keyword evidence="17" id="KW-1185">Reference proteome</keyword>
<feature type="region of interest" description="Disordered" evidence="14">
    <location>
        <begin position="419"/>
        <end position="441"/>
    </location>
</feature>
<dbReference type="AlphaFoldDB" id="A0A4P9Y081"/>
<evidence type="ECO:0000256" key="9">
    <source>
        <dbReference type="ARBA" id="ARBA00023242"/>
    </source>
</evidence>
<dbReference type="InterPro" id="IPR017441">
    <property type="entry name" value="Protein_kinase_ATP_BS"/>
</dbReference>
<dbReference type="SMART" id="SM00220">
    <property type="entry name" value="S_TKc"/>
    <property type="match status" value="1"/>
</dbReference>
<keyword evidence="4 13" id="KW-0723">Serine/threonine-protein kinase</keyword>
<dbReference type="Proteomes" id="UP000267251">
    <property type="component" value="Unassembled WGS sequence"/>
</dbReference>
<evidence type="ECO:0000256" key="6">
    <source>
        <dbReference type="ARBA" id="ARBA00022741"/>
    </source>
</evidence>
<dbReference type="FunFam" id="1.10.510.10:FF:000624">
    <property type="entry name" value="Mitogen-activated protein kinase"/>
    <property type="match status" value="1"/>
</dbReference>
<feature type="compositionally biased region" description="Basic and acidic residues" evidence="14">
    <location>
        <begin position="45"/>
        <end position="62"/>
    </location>
</feature>
<dbReference type="InterPro" id="IPR000719">
    <property type="entry name" value="Prot_kinase_dom"/>
</dbReference>
<feature type="region of interest" description="Disordered" evidence="14">
    <location>
        <begin position="1"/>
        <end position="87"/>
    </location>
</feature>
<keyword evidence="8 12" id="KW-0067">ATP-binding</keyword>
<accession>A0A4P9Y081</accession>
<dbReference type="PANTHER" id="PTHR24056:SF546">
    <property type="entry name" value="CYCLIN-DEPENDENT KINASE 12"/>
    <property type="match status" value="1"/>
</dbReference>
<dbReference type="GO" id="GO:0008024">
    <property type="term" value="C:cyclin/CDK positive transcription elongation factor complex"/>
    <property type="evidence" value="ECO:0007669"/>
    <property type="project" value="TreeGrafter"/>
</dbReference>
<evidence type="ECO:0000256" key="12">
    <source>
        <dbReference type="PROSITE-ProRule" id="PRU10141"/>
    </source>
</evidence>
<dbReference type="EMBL" id="KZ988924">
    <property type="protein sequence ID" value="RKP11421.1"/>
    <property type="molecule type" value="Genomic_DNA"/>
</dbReference>
<keyword evidence="9" id="KW-0539">Nucleus</keyword>
<keyword evidence="5" id="KW-0808">Transferase</keyword>
<evidence type="ECO:0000256" key="7">
    <source>
        <dbReference type="ARBA" id="ARBA00022777"/>
    </source>
</evidence>
<organism evidence="16 17">
    <name type="scientific">Piptocephalis cylindrospora</name>
    <dbReference type="NCBI Taxonomy" id="1907219"/>
    <lineage>
        <taxon>Eukaryota</taxon>
        <taxon>Fungi</taxon>
        <taxon>Fungi incertae sedis</taxon>
        <taxon>Zoopagomycota</taxon>
        <taxon>Zoopagomycotina</taxon>
        <taxon>Zoopagomycetes</taxon>
        <taxon>Zoopagales</taxon>
        <taxon>Piptocephalidaceae</taxon>
        <taxon>Piptocephalis</taxon>
    </lineage>
</organism>
<evidence type="ECO:0000256" key="8">
    <source>
        <dbReference type="ARBA" id="ARBA00022840"/>
    </source>
</evidence>
<evidence type="ECO:0000256" key="5">
    <source>
        <dbReference type="ARBA" id="ARBA00022679"/>
    </source>
</evidence>
<dbReference type="PROSITE" id="PS00107">
    <property type="entry name" value="PROTEIN_KINASE_ATP"/>
    <property type="match status" value="1"/>
</dbReference>
<reference evidence="17" key="1">
    <citation type="journal article" date="2018" name="Nat. Microbiol.">
        <title>Leveraging single-cell genomics to expand the fungal tree of life.</title>
        <authorList>
            <person name="Ahrendt S.R."/>
            <person name="Quandt C.A."/>
            <person name="Ciobanu D."/>
            <person name="Clum A."/>
            <person name="Salamov A."/>
            <person name="Andreopoulos B."/>
            <person name="Cheng J.F."/>
            <person name="Woyke T."/>
            <person name="Pelin A."/>
            <person name="Henrissat B."/>
            <person name="Reynolds N.K."/>
            <person name="Benny G.L."/>
            <person name="Smith M.E."/>
            <person name="James T.Y."/>
            <person name="Grigoriev I.V."/>
        </authorList>
    </citation>
    <scope>NUCLEOTIDE SEQUENCE [LARGE SCALE GENOMIC DNA]</scope>
</reference>
<dbReference type="GO" id="GO:0004693">
    <property type="term" value="F:cyclin-dependent protein serine/threonine kinase activity"/>
    <property type="evidence" value="ECO:0007669"/>
    <property type="project" value="UniProtKB-EC"/>
</dbReference>
<dbReference type="PROSITE" id="PS00108">
    <property type="entry name" value="PROTEIN_KINASE_ST"/>
    <property type="match status" value="1"/>
</dbReference>
<dbReference type="GO" id="GO:0030332">
    <property type="term" value="F:cyclin binding"/>
    <property type="evidence" value="ECO:0007669"/>
    <property type="project" value="TreeGrafter"/>
</dbReference>
<dbReference type="PANTHER" id="PTHR24056">
    <property type="entry name" value="CELL DIVISION PROTEIN KINASE"/>
    <property type="match status" value="1"/>
</dbReference>
<proteinExistence type="inferred from homology"/>
<evidence type="ECO:0000256" key="2">
    <source>
        <dbReference type="ARBA" id="ARBA00006485"/>
    </source>
</evidence>
<sequence>MPSPRNLQYSGPEPSSISEETIHIPKGPKRQVESEEAFSGLGNRALERPEVKISQDREKPRDVPPSGIRPQPIPSSTATVAQKRGKKPTEIYERLGQVGEGTYGRVFKAKNTETGELVALKQIRTATEKDGYPITTMREMRLLQRLHHPNIVGLKEIMLQAPYIYLVFEYMDHDLTGLNGNPAYRLDLTHVKCLIQQLLRGLGHMHDVGILHRDLKGSNLLIDRDGLLKIADFGLARLDEATGGPGLRRDYTNRVITLWYRPPELLLGSTDYGAEVDIWSAGCILLELLTGKAPFQASDEIGQLQSIWSTLGTPRIGEEESGDVGRMRWDGVMDLPWWQLLRPNTPRSCRLTELYSEHLTPAGLDFVKGMLSLDPKDRLSASSLLNHPWLQKEAPFPSDSSSIPGIEGDWHEFEMKQLRKQQHQHHIAHGGGERPHRSKPG</sequence>
<comment type="similarity">
    <text evidence="2">Belongs to the protein kinase superfamily. CMGC Ser/Thr protein kinase family. CDC2/CDKX subfamily.</text>
</comment>
<dbReference type="Pfam" id="PF00069">
    <property type="entry name" value="Pkinase"/>
    <property type="match status" value="1"/>
</dbReference>
<feature type="compositionally biased region" description="Basic residues" evidence="14">
    <location>
        <begin position="419"/>
        <end position="428"/>
    </location>
</feature>
<evidence type="ECO:0000313" key="16">
    <source>
        <dbReference type="EMBL" id="RKP11421.1"/>
    </source>
</evidence>
<feature type="binding site" evidence="12">
    <location>
        <position position="121"/>
    </location>
    <ligand>
        <name>ATP</name>
        <dbReference type="ChEBI" id="CHEBI:30616"/>
    </ligand>
</feature>
<dbReference type="GO" id="GO:0008353">
    <property type="term" value="F:RNA polymerase II CTD heptapeptide repeat kinase activity"/>
    <property type="evidence" value="ECO:0007669"/>
    <property type="project" value="TreeGrafter"/>
</dbReference>
<evidence type="ECO:0000259" key="15">
    <source>
        <dbReference type="PROSITE" id="PS50011"/>
    </source>
</evidence>
<evidence type="ECO:0000256" key="14">
    <source>
        <dbReference type="SAM" id="MobiDB-lite"/>
    </source>
</evidence>
<keyword evidence="6 12" id="KW-0547">Nucleotide-binding</keyword>
<evidence type="ECO:0000256" key="1">
    <source>
        <dbReference type="ARBA" id="ARBA00004123"/>
    </source>
</evidence>